<evidence type="ECO:0000313" key="2">
    <source>
        <dbReference type="Proteomes" id="UP000787672"/>
    </source>
</evidence>
<dbReference type="RefSeq" id="WP_216557946.1">
    <property type="nucleotide sequence ID" value="NZ_JAHLQN010000001.1"/>
</dbReference>
<proteinExistence type="predicted"/>
<reference evidence="1 2" key="1">
    <citation type="submission" date="2021-06" db="EMBL/GenBank/DDBJ databases">
        <authorList>
            <person name="Sun Q."/>
            <person name="Li D."/>
        </authorList>
    </citation>
    <scope>NUCLEOTIDE SEQUENCE [LARGE SCALE GENOMIC DNA]</scope>
    <source>
        <strain evidence="1 2">MSJ-2</strain>
    </source>
</reference>
<protein>
    <submittedName>
        <fullName evidence="1">Uncharacterized protein</fullName>
    </submittedName>
</protein>
<gene>
    <name evidence="1" type="ORF">KQI82_01915</name>
</gene>
<sequence length="109" mass="12577">MLDEKDLQAIAALIKAETEPLREEIKLIQNKVEPLQEEIKRTKSESIAMMEAYFEPKFDLLADSIMAINEKLDTMPTKEDLEPLELRIDALEAIVRKHSREIAELKKAQ</sequence>
<keyword evidence="2" id="KW-1185">Reference proteome</keyword>
<accession>A0ABS6F7Q8</accession>
<organism evidence="1 2">
    <name type="scientific">Dysosmobacter acutus</name>
    <dbReference type="NCBI Taxonomy" id="2841504"/>
    <lineage>
        <taxon>Bacteria</taxon>
        <taxon>Bacillati</taxon>
        <taxon>Bacillota</taxon>
        <taxon>Clostridia</taxon>
        <taxon>Eubacteriales</taxon>
        <taxon>Oscillospiraceae</taxon>
        <taxon>Dysosmobacter</taxon>
    </lineage>
</organism>
<evidence type="ECO:0000313" key="1">
    <source>
        <dbReference type="EMBL" id="MBU5625691.1"/>
    </source>
</evidence>
<name>A0ABS6F7Q8_9FIRM</name>
<comment type="caution">
    <text evidence="1">The sequence shown here is derived from an EMBL/GenBank/DDBJ whole genome shotgun (WGS) entry which is preliminary data.</text>
</comment>
<dbReference type="Proteomes" id="UP000787672">
    <property type="component" value="Unassembled WGS sequence"/>
</dbReference>
<dbReference type="EMBL" id="JAHLQN010000001">
    <property type="protein sequence ID" value="MBU5625691.1"/>
    <property type="molecule type" value="Genomic_DNA"/>
</dbReference>